<gene>
    <name evidence="5" type="ORF">BCR42DRAFT_421156</name>
</gene>
<dbReference type="GO" id="GO:0009253">
    <property type="term" value="P:peptidoglycan catabolic process"/>
    <property type="evidence" value="ECO:0007669"/>
    <property type="project" value="InterPro"/>
</dbReference>
<dbReference type="PANTHER" id="PTHR38107:SF3">
    <property type="entry name" value="LYSOZYME RRRD-RELATED"/>
    <property type="match status" value="1"/>
</dbReference>
<keyword evidence="1" id="KW-0929">Antimicrobial</keyword>
<dbReference type="InterPro" id="IPR002196">
    <property type="entry name" value="Glyco_hydro_24"/>
</dbReference>
<dbReference type="EMBL" id="MCGE01000021">
    <property type="protein sequence ID" value="ORZ11454.1"/>
    <property type="molecule type" value="Genomic_DNA"/>
</dbReference>
<proteinExistence type="predicted"/>
<evidence type="ECO:0000256" key="4">
    <source>
        <dbReference type="SAM" id="SignalP"/>
    </source>
</evidence>
<dbReference type="GO" id="GO:0031640">
    <property type="term" value="P:killing of cells of another organism"/>
    <property type="evidence" value="ECO:0007669"/>
    <property type="project" value="UniProtKB-KW"/>
</dbReference>
<dbReference type="InterPro" id="IPR051018">
    <property type="entry name" value="Bacteriophage_GH24"/>
</dbReference>
<feature type="signal peptide" evidence="4">
    <location>
        <begin position="1"/>
        <end position="21"/>
    </location>
</feature>
<dbReference type="PANTHER" id="PTHR38107">
    <property type="match status" value="1"/>
</dbReference>
<dbReference type="InterPro" id="IPR023347">
    <property type="entry name" value="Lysozyme_dom_sf"/>
</dbReference>
<evidence type="ECO:0000313" key="5">
    <source>
        <dbReference type="EMBL" id="ORZ11454.1"/>
    </source>
</evidence>
<dbReference type="Gene3D" id="1.10.530.40">
    <property type="match status" value="1"/>
</dbReference>
<dbReference type="InterPro" id="IPR023346">
    <property type="entry name" value="Lysozyme-like_dom_sf"/>
</dbReference>
<dbReference type="GO" id="GO:0003796">
    <property type="term" value="F:lysozyme activity"/>
    <property type="evidence" value="ECO:0007669"/>
    <property type="project" value="InterPro"/>
</dbReference>
<evidence type="ECO:0000256" key="1">
    <source>
        <dbReference type="ARBA" id="ARBA00022529"/>
    </source>
</evidence>
<reference evidence="5 6" key="1">
    <citation type="submission" date="2016-07" db="EMBL/GenBank/DDBJ databases">
        <title>Pervasive Adenine N6-methylation of Active Genes in Fungi.</title>
        <authorList>
            <consortium name="DOE Joint Genome Institute"/>
            <person name="Mondo S.J."/>
            <person name="Dannebaum R.O."/>
            <person name="Kuo R.C."/>
            <person name="Labutti K."/>
            <person name="Haridas S."/>
            <person name="Kuo A."/>
            <person name="Salamov A."/>
            <person name="Ahrendt S.R."/>
            <person name="Lipzen A."/>
            <person name="Sullivan W."/>
            <person name="Andreopoulos W.B."/>
            <person name="Clum A."/>
            <person name="Lindquist E."/>
            <person name="Daum C."/>
            <person name="Ramamoorthy G.K."/>
            <person name="Gryganskyi A."/>
            <person name="Culley D."/>
            <person name="Magnuson J.K."/>
            <person name="James T.Y."/>
            <person name="O'Malley M.A."/>
            <person name="Stajich J.E."/>
            <person name="Spatafora J.W."/>
            <person name="Visel A."/>
            <person name="Grigoriev I.V."/>
        </authorList>
    </citation>
    <scope>NUCLEOTIDE SEQUENCE [LARGE SCALE GENOMIC DNA]</scope>
    <source>
        <strain evidence="5 6">NRRL 1336</strain>
    </source>
</reference>
<dbReference type="CDD" id="cd00737">
    <property type="entry name" value="lyz_endolysin_autolysin"/>
    <property type="match status" value="1"/>
</dbReference>
<keyword evidence="4" id="KW-0732">Signal</keyword>
<keyword evidence="3" id="KW-1035">Host cytoplasm</keyword>
<dbReference type="OrthoDB" id="2251794at2759"/>
<dbReference type="SUPFAM" id="SSF53955">
    <property type="entry name" value="Lysozyme-like"/>
    <property type="match status" value="1"/>
</dbReference>
<evidence type="ECO:0000256" key="3">
    <source>
        <dbReference type="ARBA" id="ARBA00023200"/>
    </source>
</evidence>
<keyword evidence="2" id="KW-0081">Bacteriolytic enzyme</keyword>
<protein>
    <submittedName>
        <fullName evidence="5">Lysozyme-like domain-containing protein</fullName>
    </submittedName>
</protein>
<evidence type="ECO:0000256" key="2">
    <source>
        <dbReference type="ARBA" id="ARBA00022638"/>
    </source>
</evidence>
<evidence type="ECO:0000313" key="6">
    <source>
        <dbReference type="Proteomes" id="UP000193560"/>
    </source>
</evidence>
<dbReference type="STRING" id="90262.A0A1X2I864"/>
<dbReference type="InterPro" id="IPR033907">
    <property type="entry name" value="Endolysin_autolysin"/>
</dbReference>
<keyword evidence="6" id="KW-1185">Reference proteome</keyword>
<dbReference type="Proteomes" id="UP000193560">
    <property type="component" value="Unassembled WGS sequence"/>
</dbReference>
<name>A0A1X2I864_9FUNG</name>
<dbReference type="Pfam" id="PF00959">
    <property type="entry name" value="Phage_lysozyme"/>
    <property type="match status" value="1"/>
</dbReference>
<sequence length="277" mass="30206">MKFSLSVVGCALLFTAGLSNACHGPGEGGNCSIRAKVDIDGRAEPNVDSKRIPNVYKKGDCIKVRCQATGDEIYGSSIWDFDGKYYLPDHYVKTGYDGFDPHIKRCRSTPPPPVGEGCGGHLNAKGLSLIKELEGWNATFYDDGRDKFTIGYGHNCDADSTHCANIHPPISKAEGESLLKQDVSGFEKYVCKTVVHDLKCPLNCNQFGALVSFVYNVGTSPNGFPRSKLYEDLANNCNYKATSNDWTSSFTNGGDLVNRRKKELTLWSTATTSKSGC</sequence>
<accession>A0A1X2I864</accession>
<feature type="chain" id="PRO_5010857209" evidence="4">
    <location>
        <begin position="22"/>
        <end position="277"/>
    </location>
</feature>
<dbReference type="GO" id="GO:0042742">
    <property type="term" value="P:defense response to bacterium"/>
    <property type="evidence" value="ECO:0007669"/>
    <property type="project" value="UniProtKB-KW"/>
</dbReference>
<comment type="caution">
    <text evidence="5">The sequence shown here is derived from an EMBL/GenBank/DDBJ whole genome shotgun (WGS) entry which is preliminary data.</text>
</comment>
<dbReference type="GO" id="GO:0016998">
    <property type="term" value="P:cell wall macromolecule catabolic process"/>
    <property type="evidence" value="ECO:0007669"/>
    <property type="project" value="InterPro"/>
</dbReference>
<dbReference type="AlphaFoldDB" id="A0A1X2I864"/>
<organism evidence="5 6">
    <name type="scientific">Absidia repens</name>
    <dbReference type="NCBI Taxonomy" id="90262"/>
    <lineage>
        <taxon>Eukaryota</taxon>
        <taxon>Fungi</taxon>
        <taxon>Fungi incertae sedis</taxon>
        <taxon>Mucoromycota</taxon>
        <taxon>Mucoromycotina</taxon>
        <taxon>Mucoromycetes</taxon>
        <taxon>Mucorales</taxon>
        <taxon>Cunninghamellaceae</taxon>
        <taxon>Absidia</taxon>
    </lineage>
</organism>